<organism evidence="1 2">
    <name type="scientific">Heterorhabditis bacteriophora</name>
    <name type="common">Entomopathogenic nematode worm</name>
    <dbReference type="NCBI Taxonomy" id="37862"/>
    <lineage>
        <taxon>Eukaryota</taxon>
        <taxon>Metazoa</taxon>
        <taxon>Ecdysozoa</taxon>
        <taxon>Nematoda</taxon>
        <taxon>Chromadorea</taxon>
        <taxon>Rhabditida</taxon>
        <taxon>Rhabditina</taxon>
        <taxon>Rhabditomorpha</taxon>
        <taxon>Strongyloidea</taxon>
        <taxon>Heterorhabditidae</taxon>
        <taxon>Heterorhabditis</taxon>
    </lineage>
</organism>
<name>A0A1I7WSD0_HETBA</name>
<dbReference type="WBParaSite" id="Hba_08061">
    <property type="protein sequence ID" value="Hba_08061"/>
    <property type="gene ID" value="Hba_08061"/>
</dbReference>
<dbReference type="AlphaFoldDB" id="A0A1I7WSD0"/>
<evidence type="ECO:0000313" key="2">
    <source>
        <dbReference type="WBParaSite" id="Hba_08061"/>
    </source>
</evidence>
<keyword evidence="1" id="KW-1185">Reference proteome</keyword>
<proteinExistence type="predicted"/>
<dbReference type="Proteomes" id="UP000095283">
    <property type="component" value="Unplaced"/>
</dbReference>
<accession>A0A1I7WSD0</accession>
<sequence length="139" mass="16113">MGDVIRTVYCRDQCTVYLRIPENLMPLCSEEHLKMNHCGTVITCDWSEAERDKIRPLANSTDVSCCYRTTIKEKGECREPSEVKTHLIPKTEAAYIIWTSLHHPSHKKIMQTTDYHVQHPAVTIRPLVDTRLLNELRHA</sequence>
<protein>
    <submittedName>
        <fullName evidence="2">DUF19 domain-containing protein</fullName>
    </submittedName>
</protein>
<reference evidence="2" key="1">
    <citation type="submission" date="2016-11" db="UniProtKB">
        <authorList>
            <consortium name="WormBaseParasite"/>
        </authorList>
    </citation>
    <scope>IDENTIFICATION</scope>
</reference>
<evidence type="ECO:0000313" key="1">
    <source>
        <dbReference type="Proteomes" id="UP000095283"/>
    </source>
</evidence>